<comment type="similarity">
    <text evidence="7">Belongs to the aspartate/glutamate racemases family.</text>
</comment>
<gene>
    <name evidence="7" type="primary">murI</name>
    <name evidence="8" type="ORF">A2751_01495</name>
</gene>
<feature type="binding site" evidence="7">
    <location>
        <begin position="192"/>
        <end position="193"/>
    </location>
    <ligand>
        <name>substrate</name>
    </ligand>
</feature>
<dbReference type="FunFam" id="3.40.50.1860:FF:000001">
    <property type="entry name" value="Glutamate racemase"/>
    <property type="match status" value="1"/>
</dbReference>
<reference evidence="8 9" key="1">
    <citation type="journal article" date="2016" name="Nat. Commun.">
        <title>Thousands of microbial genomes shed light on interconnected biogeochemical processes in an aquifer system.</title>
        <authorList>
            <person name="Anantharaman K."/>
            <person name="Brown C.T."/>
            <person name="Hug L.A."/>
            <person name="Sharon I."/>
            <person name="Castelle C.J."/>
            <person name="Probst A.J."/>
            <person name="Thomas B.C."/>
            <person name="Singh A."/>
            <person name="Wilkins M.J."/>
            <person name="Karaoz U."/>
            <person name="Brodie E.L."/>
            <person name="Williams K.H."/>
            <person name="Hubbard S.S."/>
            <person name="Banfield J.F."/>
        </authorList>
    </citation>
    <scope>NUCLEOTIDE SEQUENCE [LARGE SCALE GENOMIC DNA]</scope>
</reference>
<dbReference type="InterPro" id="IPR018187">
    <property type="entry name" value="Asp/Glu_racemase_AS_1"/>
</dbReference>
<dbReference type="EMBL" id="MFEK01000002">
    <property type="protein sequence ID" value="OGE79472.1"/>
    <property type="molecule type" value="Genomic_DNA"/>
</dbReference>
<evidence type="ECO:0000256" key="1">
    <source>
        <dbReference type="ARBA" id="ARBA00001602"/>
    </source>
</evidence>
<dbReference type="NCBIfam" id="TIGR00067">
    <property type="entry name" value="glut_race"/>
    <property type="match status" value="1"/>
</dbReference>
<dbReference type="EC" id="5.1.1.3" evidence="2 7"/>
<keyword evidence="4 7" id="KW-0573">Peptidoglycan synthesis</keyword>
<dbReference type="SUPFAM" id="SSF53681">
    <property type="entry name" value="Aspartate/glutamate racemase"/>
    <property type="match status" value="2"/>
</dbReference>
<evidence type="ECO:0000256" key="6">
    <source>
        <dbReference type="ARBA" id="ARBA00023316"/>
    </source>
</evidence>
<dbReference type="InterPro" id="IPR004391">
    <property type="entry name" value="Glu_race"/>
</dbReference>
<keyword evidence="6 7" id="KW-0961">Cell wall biogenesis/degradation</keyword>
<dbReference type="PANTHER" id="PTHR21198">
    <property type="entry name" value="GLUTAMATE RACEMASE"/>
    <property type="match status" value="1"/>
</dbReference>
<dbReference type="Proteomes" id="UP000176864">
    <property type="component" value="Unassembled WGS sequence"/>
</dbReference>
<dbReference type="GO" id="GO:0071555">
    <property type="term" value="P:cell wall organization"/>
    <property type="evidence" value="ECO:0007669"/>
    <property type="project" value="UniProtKB-KW"/>
</dbReference>
<evidence type="ECO:0000256" key="3">
    <source>
        <dbReference type="ARBA" id="ARBA00022960"/>
    </source>
</evidence>
<keyword evidence="5 7" id="KW-0413">Isomerase</keyword>
<evidence type="ECO:0000256" key="2">
    <source>
        <dbReference type="ARBA" id="ARBA00013090"/>
    </source>
</evidence>
<evidence type="ECO:0000256" key="5">
    <source>
        <dbReference type="ARBA" id="ARBA00023235"/>
    </source>
</evidence>
<dbReference type="InterPro" id="IPR015942">
    <property type="entry name" value="Asp/Glu/hydantoin_racemase"/>
</dbReference>
<dbReference type="PROSITE" id="PS00924">
    <property type="entry name" value="ASP_GLU_RACEMASE_2"/>
    <property type="match status" value="1"/>
</dbReference>
<dbReference type="AlphaFoldDB" id="A0A1F5NPK9"/>
<feature type="binding site" evidence="7">
    <location>
        <begin position="12"/>
        <end position="13"/>
    </location>
    <ligand>
        <name>substrate</name>
    </ligand>
</feature>
<protein>
    <recommendedName>
        <fullName evidence="2 7">Glutamate racemase</fullName>
        <ecNumber evidence="2 7">5.1.1.3</ecNumber>
    </recommendedName>
</protein>
<sequence>MKPAKKSIGVFDSGFGGLNTLRSIVKALPQYNYIYLGDSAQAPYGNRSPGEVYKFTRQAVDFLFRNNCELVVLACNTASSEALRKIQQEYLPKHYPGRRVLGVLIPAAELAAVKKHKRVGIMATTGTVKSGAFKRELTKLKRDIEVYQQGCPLLVPIVEAGKENTKQTKIVLQNYLHPLLKQNIDVLILGCTHYGILKKQINRLVGNKVKIISEADIVPKKLAEYLRRHKKIANKISLNRAVQFYSTGQINKFEKLGSKFFGKKIRAQKAILQ</sequence>
<dbReference type="HAMAP" id="MF_00258">
    <property type="entry name" value="Glu_racemase"/>
    <property type="match status" value="1"/>
</dbReference>
<comment type="function">
    <text evidence="7">Provides the (R)-glutamate required for cell wall biosynthesis.</text>
</comment>
<dbReference type="InterPro" id="IPR033134">
    <property type="entry name" value="Asp/Glu_racemase_AS_2"/>
</dbReference>
<name>A0A1F5NPK9_9BACT</name>
<accession>A0A1F5NPK9</accession>
<feature type="active site" description="Proton donor/acceptor" evidence="7">
    <location>
        <position position="75"/>
    </location>
</feature>
<dbReference type="PROSITE" id="PS00923">
    <property type="entry name" value="ASP_GLU_RACEMASE_1"/>
    <property type="match status" value="1"/>
</dbReference>
<keyword evidence="3 7" id="KW-0133">Cell shape</keyword>
<feature type="binding site" evidence="7">
    <location>
        <begin position="44"/>
        <end position="45"/>
    </location>
    <ligand>
        <name>substrate</name>
    </ligand>
</feature>
<comment type="pathway">
    <text evidence="7">Cell wall biogenesis; peptidoglycan biosynthesis.</text>
</comment>
<evidence type="ECO:0000256" key="7">
    <source>
        <dbReference type="HAMAP-Rule" id="MF_00258"/>
    </source>
</evidence>
<dbReference type="PANTHER" id="PTHR21198:SF2">
    <property type="entry name" value="GLUTAMATE RACEMASE"/>
    <property type="match status" value="1"/>
</dbReference>
<dbReference type="GO" id="GO:0008360">
    <property type="term" value="P:regulation of cell shape"/>
    <property type="evidence" value="ECO:0007669"/>
    <property type="project" value="UniProtKB-KW"/>
</dbReference>
<dbReference type="Pfam" id="PF01177">
    <property type="entry name" value="Asp_Glu_race"/>
    <property type="match status" value="1"/>
</dbReference>
<dbReference type="Gene3D" id="3.40.50.1860">
    <property type="match status" value="2"/>
</dbReference>
<evidence type="ECO:0000313" key="9">
    <source>
        <dbReference type="Proteomes" id="UP000176864"/>
    </source>
</evidence>
<evidence type="ECO:0000256" key="4">
    <source>
        <dbReference type="ARBA" id="ARBA00022984"/>
    </source>
</evidence>
<dbReference type="GO" id="GO:0009252">
    <property type="term" value="P:peptidoglycan biosynthetic process"/>
    <property type="evidence" value="ECO:0007669"/>
    <property type="project" value="UniProtKB-UniRule"/>
</dbReference>
<comment type="catalytic activity">
    <reaction evidence="1 7">
        <text>L-glutamate = D-glutamate</text>
        <dbReference type="Rhea" id="RHEA:12813"/>
        <dbReference type="ChEBI" id="CHEBI:29985"/>
        <dbReference type="ChEBI" id="CHEBI:29986"/>
        <dbReference type="EC" id="5.1.1.3"/>
    </reaction>
</comment>
<dbReference type="UniPathway" id="UPA00219"/>
<proteinExistence type="inferred from homology"/>
<comment type="caution">
    <text evidence="8">The sequence shown here is derived from an EMBL/GenBank/DDBJ whole genome shotgun (WGS) entry which is preliminary data.</text>
</comment>
<dbReference type="InterPro" id="IPR001920">
    <property type="entry name" value="Asp/Glu_race"/>
</dbReference>
<feature type="binding site" evidence="7">
    <location>
        <begin position="76"/>
        <end position="77"/>
    </location>
    <ligand>
        <name>substrate</name>
    </ligand>
</feature>
<feature type="active site" description="Proton donor/acceptor" evidence="7">
    <location>
        <position position="191"/>
    </location>
</feature>
<dbReference type="STRING" id="1817824.A2751_01495"/>
<evidence type="ECO:0000313" key="8">
    <source>
        <dbReference type="EMBL" id="OGE79472.1"/>
    </source>
</evidence>
<dbReference type="GO" id="GO:0008881">
    <property type="term" value="F:glutamate racemase activity"/>
    <property type="evidence" value="ECO:0007669"/>
    <property type="project" value="UniProtKB-UniRule"/>
</dbReference>
<organism evidence="8 9">
    <name type="scientific">Candidatus Doudnabacteria bacterium RIFCSPHIGHO2_01_FULL_46_14</name>
    <dbReference type="NCBI Taxonomy" id="1817824"/>
    <lineage>
        <taxon>Bacteria</taxon>
        <taxon>Candidatus Doudnaibacteriota</taxon>
    </lineage>
</organism>